<dbReference type="InterPro" id="IPR000073">
    <property type="entry name" value="AB_hydrolase_1"/>
</dbReference>
<name>A0A0D7ADT5_9AGAR</name>
<dbReference type="AlphaFoldDB" id="A0A0D7ADT5"/>
<dbReference type="InterPro" id="IPR029058">
    <property type="entry name" value="AB_hydrolase_fold"/>
</dbReference>
<accession>A0A0D7ADT5</accession>
<keyword evidence="4" id="KW-1185">Reference proteome</keyword>
<evidence type="ECO:0000313" key="4">
    <source>
        <dbReference type="Proteomes" id="UP000054144"/>
    </source>
</evidence>
<reference evidence="3 4" key="1">
    <citation type="journal article" date="2015" name="Fungal Genet. Biol.">
        <title>Evolution of novel wood decay mechanisms in Agaricales revealed by the genome sequences of Fistulina hepatica and Cylindrobasidium torrendii.</title>
        <authorList>
            <person name="Floudas D."/>
            <person name="Held B.W."/>
            <person name="Riley R."/>
            <person name="Nagy L.G."/>
            <person name="Koehler G."/>
            <person name="Ransdell A.S."/>
            <person name="Younus H."/>
            <person name="Chow J."/>
            <person name="Chiniquy J."/>
            <person name="Lipzen A."/>
            <person name="Tritt A."/>
            <person name="Sun H."/>
            <person name="Haridas S."/>
            <person name="LaButti K."/>
            <person name="Ohm R.A."/>
            <person name="Kues U."/>
            <person name="Blanchette R.A."/>
            <person name="Grigoriev I.V."/>
            <person name="Minto R.E."/>
            <person name="Hibbett D.S."/>
        </authorList>
    </citation>
    <scope>NUCLEOTIDE SEQUENCE [LARGE SCALE GENOMIC DNA]</scope>
    <source>
        <strain evidence="3 4">ATCC 64428</strain>
    </source>
</reference>
<dbReference type="Proteomes" id="UP000054144">
    <property type="component" value="Unassembled WGS sequence"/>
</dbReference>
<dbReference type="GO" id="GO:0016787">
    <property type="term" value="F:hydrolase activity"/>
    <property type="evidence" value="ECO:0007669"/>
    <property type="project" value="UniProtKB-KW"/>
</dbReference>
<keyword evidence="1" id="KW-0812">Transmembrane</keyword>
<proteinExistence type="predicted"/>
<dbReference type="SUPFAM" id="SSF53474">
    <property type="entry name" value="alpha/beta-Hydrolases"/>
    <property type="match status" value="1"/>
</dbReference>
<keyword evidence="3" id="KW-0378">Hydrolase</keyword>
<dbReference type="Gene3D" id="3.40.50.1820">
    <property type="entry name" value="alpha/beta hydrolase"/>
    <property type="match status" value="1"/>
</dbReference>
<evidence type="ECO:0000313" key="3">
    <source>
        <dbReference type="EMBL" id="KIY49147.1"/>
    </source>
</evidence>
<keyword evidence="1" id="KW-0472">Membrane</keyword>
<evidence type="ECO:0000259" key="2">
    <source>
        <dbReference type="Pfam" id="PF12697"/>
    </source>
</evidence>
<protein>
    <submittedName>
        <fullName evidence="3">Alpha/beta-hydrolase</fullName>
    </submittedName>
</protein>
<feature type="domain" description="AB hydrolase-1" evidence="2">
    <location>
        <begin position="84"/>
        <end position="328"/>
    </location>
</feature>
<organism evidence="3 4">
    <name type="scientific">Fistulina hepatica ATCC 64428</name>
    <dbReference type="NCBI Taxonomy" id="1128425"/>
    <lineage>
        <taxon>Eukaryota</taxon>
        <taxon>Fungi</taxon>
        <taxon>Dikarya</taxon>
        <taxon>Basidiomycota</taxon>
        <taxon>Agaricomycotina</taxon>
        <taxon>Agaricomycetes</taxon>
        <taxon>Agaricomycetidae</taxon>
        <taxon>Agaricales</taxon>
        <taxon>Fistulinaceae</taxon>
        <taxon>Fistulina</taxon>
    </lineage>
</organism>
<dbReference type="EMBL" id="KN881726">
    <property type="protein sequence ID" value="KIY49147.1"/>
    <property type="molecule type" value="Genomic_DNA"/>
</dbReference>
<keyword evidence="1" id="KW-1133">Transmembrane helix</keyword>
<evidence type="ECO:0000256" key="1">
    <source>
        <dbReference type="SAM" id="Phobius"/>
    </source>
</evidence>
<feature type="transmembrane region" description="Helical" evidence="1">
    <location>
        <begin position="6"/>
        <end position="27"/>
    </location>
</feature>
<dbReference type="PANTHER" id="PTHR43433">
    <property type="entry name" value="HYDROLASE, ALPHA/BETA FOLD FAMILY PROTEIN"/>
    <property type="match status" value="1"/>
</dbReference>
<dbReference type="Pfam" id="PF12697">
    <property type="entry name" value="Abhydrolase_6"/>
    <property type="match status" value="1"/>
</dbReference>
<dbReference type="InterPro" id="IPR050471">
    <property type="entry name" value="AB_hydrolase"/>
</dbReference>
<gene>
    <name evidence="3" type="ORF">FISHEDRAFT_65529</name>
</gene>
<dbReference type="PRINTS" id="PR00111">
    <property type="entry name" value="ABHYDROLASE"/>
</dbReference>
<dbReference type="PANTHER" id="PTHR43433:SF1">
    <property type="entry name" value="BLL5160 PROTEIN"/>
    <property type="match status" value="1"/>
</dbReference>
<sequence length="339" mass="37365">MHAPHIVSYTLLVLPPLLLTIYFLAAFPHPPPPLMVHPSLASLPNTSRSWDIYPEDYYPGGEYITLPYGRMRYWLFGPDNGKKIVLIHGLSVPAIIWKDVAPQLSKRGYRVLVYDLYGRGYSDAPQTTYDARLYATQLALLMQHIKWERAHVAGISMGGAIAAAFVSHFPDLVSDRVVLIASAGLMEPADISRTSKVMSSPLVQMIASSSLVRTFIQHLADRSDTAADVAQKSPWADIVRIQSAHLPYFNTAVASSLRDGPIRGLAHSFASPSFAGRRVLVIHGTRDTTVPYKYAGKIMSLLPKTAEAELITVEGGSHDLTSTHSDLVFNAISEFIDRR</sequence>
<dbReference type="OrthoDB" id="408373at2759"/>